<protein>
    <submittedName>
        <fullName evidence="1">Uncharacterized protein</fullName>
    </submittedName>
</protein>
<reference evidence="1" key="1">
    <citation type="submission" date="2014-05" db="EMBL/GenBank/DDBJ databases">
        <title>The transcriptome of the halophilic microalga Tetraselmis sp. GSL018 isolated from the Great Salt Lake, Utah.</title>
        <authorList>
            <person name="Jinkerson R.E."/>
            <person name="D'Adamo S."/>
            <person name="Posewitz M.C."/>
        </authorList>
    </citation>
    <scope>NUCLEOTIDE SEQUENCE</scope>
    <source>
        <strain evidence="1">GSL018</strain>
    </source>
</reference>
<evidence type="ECO:0000313" key="1">
    <source>
        <dbReference type="EMBL" id="JAC72097.1"/>
    </source>
</evidence>
<accession>A0A061RGN4</accession>
<sequence length="40" mass="4306">MTRACAKSVRAVGPSASRVSFEPLGVWREKGGQDRCGQRA</sequence>
<proteinExistence type="predicted"/>
<dbReference type="AlphaFoldDB" id="A0A061RGN4"/>
<gene>
    <name evidence="1" type="ORF">TSPGSL018_484</name>
</gene>
<organism evidence="1">
    <name type="scientific">Tetraselmis sp. GSL018</name>
    <dbReference type="NCBI Taxonomy" id="582737"/>
    <lineage>
        <taxon>Eukaryota</taxon>
        <taxon>Viridiplantae</taxon>
        <taxon>Chlorophyta</taxon>
        <taxon>core chlorophytes</taxon>
        <taxon>Chlorodendrophyceae</taxon>
        <taxon>Chlorodendrales</taxon>
        <taxon>Chlorodendraceae</taxon>
        <taxon>Tetraselmis</taxon>
    </lineage>
</organism>
<name>A0A061RGN4_9CHLO</name>
<dbReference type="EMBL" id="GBEZ01013937">
    <property type="protein sequence ID" value="JAC72097.1"/>
    <property type="molecule type" value="Transcribed_RNA"/>
</dbReference>